<feature type="region of interest" description="Disordered" evidence="5">
    <location>
        <begin position="58"/>
        <end position="101"/>
    </location>
</feature>
<dbReference type="SUPFAM" id="SSF46626">
    <property type="entry name" value="Cytochrome c"/>
    <property type="match status" value="1"/>
</dbReference>
<dbReference type="PROSITE" id="PS51007">
    <property type="entry name" value="CYTC"/>
    <property type="match status" value="1"/>
</dbReference>
<name>A0ABU2WMG0_9GAMM</name>
<dbReference type="PANTHER" id="PTHR40394:SF2">
    <property type="entry name" value="QUINOL:CYTOCHROME C OXIDOREDUCTASE MEMBRANE PROTEIN"/>
    <property type="match status" value="1"/>
</dbReference>
<evidence type="ECO:0000256" key="4">
    <source>
        <dbReference type="PROSITE-ProRule" id="PRU00433"/>
    </source>
</evidence>
<evidence type="ECO:0000259" key="6">
    <source>
        <dbReference type="PROSITE" id="PS51007"/>
    </source>
</evidence>
<dbReference type="InterPro" id="IPR009056">
    <property type="entry name" value="Cyt_c-like_dom"/>
</dbReference>
<protein>
    <submittedName>
        <fullName evidence="7">Cytochrome c</fullName>
    </submittedName>
</protein>
<proteinExistence type="predicted"/>
<evidence type="ECO:0000256" key="2">
    <source>
        <dbReference type="ARBA" id="ARBA00022723"/>
    </source>
</evidence>
<evidence type="ECO:0000256" key="3">
    <source>
        <dbReference type="ARBA" id="ARBA00023004"/>
    </source>
</evidence>
<dbReference type="Proteomes" id="UP001254608">
    <property type="component" value="Unassembled WGS sequence"/>
</dbReference>
<dbReference type="EMBL" id="JAVRIC010000034">
    <property type="protein sequence ID" value="MDT0499065.1"/>
    <property type="molecule type" value="Genomic_DNA"/>
</dbReference>
<feature type="compositionally biased region" description="Low complexity" evidence="5">
    <location>
        <begin position="70"/>
        <end position="90"/>
    </location>
</feature>
<dbReference type="PROSITE" id="PS51257">
    <property type="entry name" value="PROKAR_LIPOPROTEIN"/>
    <property type="match status" value="1"/>
</dbReference>
<reference evidence="7 8" key="1">
    <citation type="submission" date="2023-09" db="EMBL/GenBank/DDBJ databases">
        <authorList>
            <person name="Rey-Velasco X."/>
        </authorList>
    </citation>
    <scope>NUCLEOTIDE SEQUENCE [LARGE SCALE GENOMIC DNA]</scope>
    <source>
        <strain evidence="7 8">W345</strain>
    </source>
</reference>
<accession>A0ABU2WMG0</accession>
<keyword evidence="8" id="KW-1185">Reference proteome</keyword>
<dbReference type="PANTHER" id="PTHR40394">
    <property type="entry name" value="LIPOPROTEIN-RELATED"/>
    <property type="match status" value="1"/>
</dbReference>
<dbReference type="Pfam" id="PF13442">
    <property type="entry name" value="Cytochrome_CBB3"/>
    <property type="match status" value="1"/>
</dbReference>
<organism evidence="7 8">
    <name type="scientific">Banduia mediterranea</name>
    <dbReference type="NCBI Taxonomy" id="3075609"/>
    <lineage>
        <taxon>Bacteria</taxon>
        <taxon>Pseudomonadati</taxon>
        <taxon>Pseudomonadota</taxon>
        <taxon>Gammaproteobacteria</taxon>
        <taxon>Nevskiales</taxon>
        <taxon>Algiphilaceae</taxon>
        <taxon>Banduia</taxon>
    </lineage>
</organism>
<dbReference type="InterPro" id="IPR036909">
    <property type="entry name" value="Cyt_c-like_dom_sf"/>
</dbReference>
<evidence type="ECO:0000313" key="7">
    <source>
        <dbReference type="EMBL" id="MDT0499065.1"/>
    </source>
</evidence>
<dbReference type="Gene3D" id="1.10.760.10">
    <property type="entry name" value="Cytochrome c-like domain"/>
    <property type="match status" value="1"/>
</dbReference>
<keyword evidence="2 4" id="KW-0479">Metal-binding</keyword>
<keyword evidence="3 4" id="KW-0408">Iron</keyword>
<comment type="caution">
    <text evidence="7">The sequence shown here is derived from an EMBL/GenBank/DDBJ whole genome shotgun (WGS) entry which is preliminary data.</text>
</comment>
<evidence type="ECO:0000313" key="8">
    <source>
        <dbReference type="Proteomes" id="UP001254608"/>
    </source>
</evidence>
<feature type="domain" description="Cytochrome c" evidence="6">
    <location>
        <begin position="106"/>
        <end position="191"/>
    </location>
</feature>
<dbReference type="RefSeq" id="WP_311366476.1">
    <property type="nucleotide sequence ID" value="NZ_JAVRIC010000034.1"/>
</dbReference>
<keyword evidence="1 4" id="KW-0349">Heme</keyword>
<evidence type="ECO:0000256" key="5">
    <source>
        <dbReference type="SAM" id="MobiDB-lite"/>
    </source>
</evidence>
<evidence type="ECO:0000256" key="1">
    <source>
        <dbReference type="ARBA" id="ARBA00022617"/>
    </source>
</evidence>
<gene>
    <name evidence="7" type="ORF">RM530_17110</name>
</gene>
<sequence>MNRLDTIDRPRSKVGLLGMVLLGGLLGPGLAGCENAMQDMYDQPRYEPYEPSPLFDNGNSMQDPQPGTVAMAAGRGADASGAQAASAQLEPLPPPDAKNPLPLTMAVLERGRERYEVYCAPCHSRIGDGDGYITRRGFPQPPSFHQDRLRQAPDAHFYQVITGGYGAMLPYAGRLAPQDRWAIIRYIRALQLSQHAPLQQLPDKVRAEAEAALK</sequence>